<dbReference type="FunFam" id="3.40.50.720:FF:000208">
    <property type="entry name" value="Prephenate dehydrogenase"/>
    <property type="match status" value="1"/>
</dbReference>
<dbReference type="SUPFAM" id="SSF48179">
    <property type="entry name" value="6-phosphogluconate dehydrogenase C-terminal domain-like"/>
    <property type="match status" value="1"/>
</dbReference>
<dbReference type="InterPro" id="IPR050812">
    <property type="entry name" value="Preph/Arog_dehydrog"/>
</dbReference>
<dbReference type="GO" id="GO:0004665">
    <property type="term" value="F:prephenate dehydrogenase (NADP+) activity"/>
    <property type="evidence" value="ECO:0007669"/>
    <property type="project" value="InterPro"/>
</dbReference>
<proteinExistence type="inferred from homology"/>
<keyword evidence="2" id="KW-0560">Oxidoreductase</keyword>
<reference evidence="5" key="2">
    <citation type="submission" date="2021-09" db="EMBL/GenBank/DDBJ databases">
        <authorList>
            <person name="Gilroy R."/>
        </authorList>
    </citation>
    <scope>NUCLEOTIDE SEQUENCE</scope>
    <source>
        <strain evidence="5">CHK179-5677</strain>
    </source>
</reference>
<dbReference type="EMBL" id="DYUC01000017">
    <property type="protein sequence ID" value="HJG85807.1"/>
    <property type="molecule type" value="Genomic_DNA"/>
</dbReference>
<evidence type="ECO:0000256" key="1">
    <source>
        <dbReference type="ARBA" id="ARBA00007964"/>
    </source>
</evidence>
<dbReference type="SUPFAM" id="SSF51735">
    <property type="entry name" value="NAD(P)-binding Rossmann-fold domains"/>
    <property type="match status" value="1"/>
</dbReference>
<dbReference type="PANTHER" id="PTHR21363">
    <property type="entry name" value="PREPHENATE DEHYDROGENASE"/>
    <property type="match status" value="1"/>
</dbReference>
<gene>
    <name evidence="5" type="ORF">K8V01_02070</name>
</gene>
<dbReference type="InterPro" id="IPR003099">
    <property type="entry name" value="Prephen_DH"/>
</dbReference>
<dbReference type="RefSeq" id="WP_295368549.1">
    <property type="nucleotide sequence ID" value="NZ_DYUC01000017.1"/>
</dbReference>
<dbReference type="InterPro" id="IPR036291">
    <property type="entry name" value="NAD(P)-bd_dom_sf"/>
</dbReference>
<evidence type="ECO:0000256" key="2">
    <source>
        <dbReference type="ARBA" id="ARBA00023002"/>
    </source>
</evidence>
<evidence type="ECO:0000256" key="3">
    <source>
        <dbReference type="ARBA" id="ARBA00029440"/>
    </source>
</evidence>
<dbReference type="PANTHER" id="PTHR21363:SF0">
    <property type="entry name" value="PREPHENATE DEHYDROGENASE [NADP(+)]"/>
    <property type="match status" value="1"/>
</dbReference>
<dbReference type="Proteomes" id="UP000760668">
    <property type="component" value="Unassembled WGS sequence"/>
</dbReference>
<dbReference type="InterPro" id="IPR046826">
    <property type="entry name" value="PDH_N"/>
</dbReference>
<organism evidence="5 6">
    <name type="scientific">Pseudoflavonifractor capillosus</name>
    <dbReference type="NCBI Taxonomy" id="106588"/>
    <lineage>
        <taxon>Bacteria</taxon>
        <taxon>Bacillati</taxon>
        <taxon>Bacillota</taxon>
        <taxon>Clostridia</taxon>
        <taxon>Eubacteriales</taxon>
        <taxon>Oscillospiraceae</taxon>
        <taxon>Pseudoflavonifractor</taxon>
    </lineage>
</organism>
<dbReference type="GO" id="GO:0070403">
    <property type="term" value="F:NAD+ binding"/>
    <property type="evidence" value="ECO:0007669"/>
    <property type="project" value="InterPro"/>
</dbReference>
<evidence type="ECO:0000313" key="5">
    <source>
        <dbReference type="EMBL" id="HJG85807.1"/>
    </source>
</evidence>
<dbReference type="PROSITE" id="PS51176">
    <property type="entry name" value="PDH_ADH"/>
    <property type="match status" value="1"/>
</dbReference>
<dbReference type="InterPro" id="IPR008927">
    <property type="entry name" value="6-PGluconate_DH-like_C_sf"/>
</dbReference>
<feature type="domain" description="Prephenate/arogenate dehydrogenase" evidence="4">
    <location>
        <begin position="3"/>
        <end position="285"/>
    </location>
</feature>
<accession>A0A921SS32</accession>
<dbReference type="GO" id="GO:0006571">
    <property type="term" value="P:tyrosine biosynthetic process"/>
    <property type="evidence" value="ECO:0007669"/>
    <property type="project" value="InterPro"/>
</dbReference>
<evidence type="ECO:0000259" key="4">
    <source>
        <dbReference type="PROSITE" id="PS51176"/>
    </source>
</evidence>
<dbReference type="Gene3D" id="1.10.3660.10">
    <property type="entry name" value="6-phosphogluconate dehydrogenase C-terminal like domain"/>
    <property type="match status" value="1"/>
</dbReference>
<evidence type="ECO:0000313" key="6">
    <source>
        <dbReference type="Proteomes" id="UP000760668"/>
    </source>
</evidence>
<protein>
    <submittedName>
        <fullName evidence="5">Prephenate dehydrogenase/arogenate dehydrogenase family protein</fullName>
    </submittedName>
</protein>
<dbReference type="InterPro" id="IPR046825">
    <property type="entry name" value="PDH_C"/>
</dbReference>
<dbReference type="Pfam" id="PF02153">
    <property type="entry name" value="PDH_N"/>
    <property type="match status" value="1"/>
</dbReference>
<comment type="similarity">
    <text evidence="1">Belongs to the prephenate/arogenate dehydrogenase family.</text>
</comment>
<dbReference type="Gene3D" id="3.40.50.720">
    <property type="entry name" value="NAD(P)-binding Rossmann-like Domain"/>
    <property type="match status" value="1"/>
</dbReference>
<sequence>MSKTIAVIGLGLIGGSMALALKGFEDFEIVGVDVSEPTLRFAAEHGVGDRVTADAREVIPQADLTILCLHPKGITRFLEDYWSLFKPGSLVTDVCGVKTSIMEAAEILPPEVDFIGCHPMAGTEFSGIEHAFAEMFQKSHLILTPRESSSAEHIALMERLADHIGCRDVVRTTPEEHDAILAYTSQMMHIIAVSVCDDPMLFTCKGFEGSSFRGCTRVAALDVGLWTQLFSMNTPALLTALDRLEENLHAYREAIASGDTKLLSEKLAFSAGRKRKMNLEGPDLLSLD</sequence>
<comment type="pathway">
    <text evidence="3">Amino-acid biosynthesis.</text>
</comment>
<dbReference type="AlphaFoldDB" id="A0A921SS32"/>
<reference evidence="5" key="1">
    <citation type="journal article" date="2021" name="PeerJ">
        <title>Extensive microbial diversity within the chicken gut microbiome revealed by metagenomics and culture.</title>
        <authorList>
            <person name="Gilroy R."/>
            <person name="Ravi A."/>
            <person name="Getino M."/>
            <person name="Pursley I."/>
            <person name="Horton D.L."/>
            <person name="Alikhan N.F."/>
            <person name="Baker D."/>
            <person name="Gharbi K."/>
            <person name="Hall N."/>
            <person name="Watson M."/>
            <person name="Adriaenssens E.M."/>
            <person name="Foster-Nyarko E."/>
            <person name="Jarju S."/>
            <person name="Secka A."/>
            <person name="Antonio M."/>
            <person name="Oren A."/>
            <person name="Chaudhuri R.R."/>
            <person name="La Ragione R."/>
            <person name="Hildebrand F."/>
            <person name="Pallen M.J."/>
        </authorList>
    </citation>
    <scope>NUCLEOTIDE SEQUENCE</scope>
    <source>
        <strain evidence="5">CHK179-5677</strain>
    </source>
</reference>
<comment type="caution">
    <text evidence="5">The sequence shown here is derived from an EMBL/GenBank/DDBJ whole genome shotgun (WGS) entry which is preliminary data.</text>
</comment>
<dbReference type="Pfam" id="PF20463">
    <property type="entry name" value="PDH_C"/>
    <property type="match status" value="1"/>
</dbReference>
<name>A0A921SS32_9FIRM</name>
<dbReference type="GO" id="GO:0008977">
    <property type="term" value="F:prephenate dehydrogenase (NAD+) activity"/>
    <property type="evidence" value="ECO:0007669"/>
    <property type="project" value="InterPro"/>
</dbReference>